<dbReference type="KEGG" id="tmn:UCRPA7_3651"/>
<keyword evidence="6" id="KW-1185">Reference proteome</keyword>
<reference evidence="6" key="1">
    <citation type="journal article" date="2013" name="Genome Announc.">
        <title>Draft genome sequence of the ascomycete Phaeoacremonium aleophilum strain UCR-PA7, a causal agent of the esca disease complex in grapevines.</title>
        <authorList>
            <person name="Blanco-Ulate B."/>
            <person name="Rolshausen P."/>
            <person name="Cantu D."/>
        </authorList>
    </citation>
    <scope>NUCLEOTIDE SEQUENCE [LARGE SCALE GENOMIC DNA]</scope>
    <source>
        <strain evidence="6">UCR-PA7</strain>
    </source>
</reference>
<feature type="coiled-coil region" evidence="1">
    <location>
        <begin position="229"/>
        <end position="259"/>
    </location>
</feature>
<dbReference type="HOGENOM" id="CLU_345189_0_0_1"/>
<gene>
    <name evidence="5" type="ORF">UCRPA7_3651</name>
</gene>
<evidence type="ECO:0000256" key="3">
    <source>
        <dbReference type="SAM" id="Phobius"/>
    </source>
</evidence>
<dbReference type="AlphaFoldDB" id="R8BNA0"/>
<feature type="compositionally biased region" description="Pro residues" evidence="2">
    <location>
        <begin position="596"/>
        <end position="609"/>
    </location>
</feature>
<keyword evidence="3" id="KW-0472">Membrane</keyword>
<feature type="region of interest" description="Disordered" evidence="2">
    <location>
        <begin position="272"/>
        <end position="308"/>
    </location>
</feature>
<proteinExistence type="predicted"/>
<feature type="chain" id="PRO_5004452151" evidence="4">
    <location>
        <begin position="23"/>
        <end position="819"/>
    </location>
</feature>
<accession>R8BNA0</accession>
<feature type="region of interest" description="Disordered" evidence="2">
    <location>
        <begin position="590"/>
        <end position="609"/>
    </location>
</feature>
<organism evidence="5 6">
    <name type="scientific">Phaeoacremonium minimum (strain UCR-PA7)</name>
    <name type="common">Esca disease fungus</name>
    <name type="synonym">Togninia minima</name>
    <dbReference type="NCBI Taxonomy" id="1286976"/>
    <lineage>
        <taxon>Eukaryota</taxon>
        <taxon>Fungi</taxon>
        <taxon>Dikarya</taxon>
        <taxon>Ascomycota</taxon>
        <taxon>Pezizomycotina</taxon>
        <taxon>Sordariomycetes</taxon>
        <taxon>Sordariomycetidae</taxon>
        <taxon>Togniniales</taxon>
        <taxon>Togniniaceae</taxon>
        <taxon>Phaeoacremonium</taxon>
    </lineage>
</organism>
<sequence length="819" mass="89843">MLEILAWFFLALAAYCLFAVLACPGGYIDIAVAAMVTAWKSKPAFRYCTIVAALLFLLGHDANGLIDAFIVVGLRMVNIIYAAGYLLAVVFVSLACFVAYVLVRLVQDAYKVLIGQAKHFFESDSLNVKERNSLAKQLSDSKKLLTKLRTAITKKNTANNDIYSAIQKLEMDIQLSGGRFFQSVEARAQVNHAGCLPGLPHKVDGMSQSALVRYFTSQNKEVVIMKHTLANLAELIKVNEKAVERLETEEYSLELLKKERIDELRLLQEEHERYTKPRSSRRSRFATPSPSSAPVRARGHLTPMTPYRQQPMFTGFLRKRTTQTATTKEQPSTAEPVTTKRAGNTSQDEPFVPFVARARPRFTRERRDRSLSPARTPRPIRQRSDSPVNRHRSPPDTMMPDAPPLAPAPNRQYLDPRMAYEFQDVEELTGKLIGMSVECFAMDMDEEEKDQMIGQGAEPFQTQYQAFPALASAIAPIPVPASAPVAPSFALSGPVIPSPAPLFAFPPVSATFTPPTPVQQQDTVANPALPPVTPATFVTPSASVNNQSTPEVIKTTAPATVPALAPAPAPALALNPVAVLAPNPSMILEDTTATVPSPPDSPPAFPPVSPLVYEPITAAITPSAAEPRTPLTPSAPKKPAPVPPKASKGKQVAHTNAATPSEAGPSSSTAATTTATSAPPPADNPLALEKERDDIRPVTPELLVAAALAFRDQFVPKQLVDAGVHFTQVQQWQDGYEARLRASLVDHVQVNQRPPWPRNRAIGIIQSEFTRYWAERCQEEMEEIDPGSWERLRLERGKWLMKYLQRTTKVTQVLRPVGH</sequence>
<feature type="compositionally biased region" description="Polar residues" evidence="2">
    <location>
        <begin position="322"/>
        <end position="348"/>
    </location>
</feature>
<keyword evidence="4" id="KW-0732">Signal</keyword>
<feature type="region of interest" description="Disordered" evidence="2">
    <location>
        <begin position="621"/>
        <end position="687"/>
    </location>
</feature>
<dbReference type="GeneID" id="19324019"/>
<evidence type="ECO:0000256" key="1">
    <source>
        <dbReference type="SAM" id="Coils"/>
    </source>
</evidence>
<feature type="transmembrane region" description="Helical" evidence="3">
    <location>
        <begin position="79"/>
        <end position="103"/>
    </location>
</feature>
<evidence type="ECO:0000256" key="2">
    <source>
        <dbReference type="SAM" id="MobiDB-lite"/>
    </source>
</evidence>
<evidence type="ECO:0000313" key="5">
    <source>
        <dbReference type="EMBL" id="EOO00819.1"/>
    </source>
</evidence>
<dbReference type="EMBL" id="KB933061">
    <property type="protein sequence ID" value="EOO00819.1"/>
    <property type="molecule type" value="Genomic_DNA"/>
</dbReference>
<keyword evidence="1" id="KW-0175">Coiled coil</keyword>
<dbReference type="RefSeq" id="XP_007914519.1">
    <property type="nucleotide sequence ID" value="XM_007916328.1"/>
</dbReference>
<feature type="transmembrane region" description="Helical" evidence="3">
    <location>
        <begin position="49"/>
        <end position="72"/>
    </location>
</feature>
<feature type="compositionally biased region" description="Low complexity" evidence="2">
    <location>
        <begin position="657"/>
        <end position="677"/>
    </location>
</feature>
<evidence type="ECO:0000313" key="6">
    <source>
        <dbReference type="Proteomes" id="UP000014074"/>
    </source>
</evidence>
<dbReference type="Proteomes" id="UP000014074">
    <property type="component" value="Unassembled WGS sequence"/>
</dbReference>
<feature type="signal peptide" evidence="4">
    <location>
        <begin position="1"/>
        <end position="22"/>
    </location>
</feature>
<keyword evidence="3" id="KW-0812">Transmembrane</keyword>
<name>R8BNA0_PHAM7</name>
<protein>
    <submittedName>
        <fullName evidence="5">Uncharacterized protein</fullName>
    </submittedName>
</protein>
<feature type="region of interest" description="Disordered" evidence="2">
    <location>
        <begin position="321"/>
        <end position="406"/>
    </location>
</feature>
<evidence type="ECO:0000256" key="4">
    <source>
        <dbReference type="SAM" id="SignalP"/>
    </source>
</evidence>
<keyword evidence="3" id="KW-1133">Transmembrane helix</keyword>